<dbReference type="InterPro" id="IPR044492">
    <property type="entry name" value="P_typ_ATPase_HD_dom"/>
</dbReference>
<feature type="signal peptide" evidence="13">
    <location>
        <begin position="1"/>
        <end position="16"/>
    </location>
</feature>
<evidence type="ECO:0000256" key="3">
    <source>
        <dbReference type="ARBA" id="ARBA00008804"/>
    </source>
</evidence>
<feature type="compositionally biased region" description="Polar residues" evidence="11">
    <location>
        <begin position="312"/>
        <end position="328"/>
    </location>
</feature>
<dbReference type="SUPFAM" id="SSF81653">
    <property type="entry name" value="Calcium ATPase, transduction domain A"/>
    <property type="match status" value="1"/>
</dbReference>
<accession>A0A9W4HLW2</accession>
<evidence type="ECO:0000256" key="5">
    <source>
        <dbReference type="ARBA" id="ARBA00022692"/>
    </source>
</evidence>
<comment type="function">
    <text evidence="1">The plasma membrane ATPase of plants and fungi is a hydrogen ion pump. The proton gradient it generates drives the active transport of nutrients by H(+)-symport. The resulting external acidification and/or internal alkinization may mediate growth responses.</text>
</comment>
<gene>
    <name evidence="15" type="ORF">PNAL_LOCUS3416</name>
</gene>
<sequence length="1212" mass="132497">MKVCIVFAFFCLLSAGCVVPRRSDFSVYLPVHVSSHFVVSINDVSAHTSCMKVCIRYRRFAIMARPKSDVMDQRNTPLRSHPPDKPQTQSVTDKEGDRAVITPPCGSLFESMPQGSSQEQNQQQNQSVSLSKRRGHSELPPIQTSSLAEVLANSSAGGLDHSDLNISAAQPFLPKRLDKSPFHSNKFAILGEEEQDDGQVQQDDSQESKDEEEYRKFRASLNNSLEDDSPIEREDREQRDSLVAEQQDQIKLFRSSLLAGAKARDDRRGRVRRAPPPIDDDPQTGPNVASESESHASTIVENKDNVIPAQDNGESSSSLPETLNPDNSFNEESEEHLDRLIAELEAEDGNEPDVDEITIRAEETPQYPPALLETNVDEGLNDDEVVIRRKKYGWNLLKEHKRNHFLKFLSFLMGPVQWVMEAAVVIAASLQDWIDFAIMIALLIVNAVVAFAQEYQADNIVDSLKKTLAMRARVVRNGCIVDIGTEEVVLGDIVHVKDGTIVAADGKVICDDDACIQVDQSGITGESLAVDKHNGDAIFASSTVKRGAAFMVATATGDHTFVGNAAVLVSKAGNTKGHFTQVLNSISNTLLVLVFFNLLIVWISSFFRSNPGVQILEFSLAITVIGVPVGLPVVVTTTMAVGASYLAKHQAIVKNLEAIESLAGVEILCSDKTGTLTRNRLTLGDPYITPGINAEELMLTACLAATRKTGGIDAIDKVFLKGLRHFPSARSRIASYKTLDFSPFDPVSKKVVAYVQALDGERVYCMKGAPMTILKTVEKETTLCEPFIKEYEEKVNEFASRGFRAIGVARKRQGRPWEILGIVPCLDPPRHDTAKTVSEAQGLGLSIKMLTGDAVAIARETARTLGLGTNIYNAERLGVTGAGSMSGSEVNDFVEGADGFAEVFPQHKYNVVDILQQRGYLVAMTGDGVNDAPSLKKADTGIAVEGASDAARSASDIVFLEPGLSAIIEAIKIARRIFRRMYSYVAFRIALSLHLELFLGLWMVVKNETLDLRLVVLLAIFADIATLTIAYDKATYSQSPVKWNKPRLWGESIILGIILAAGTWVILGTMLLQGEDRGVIEGGGSRDEVLFLEIALTQSWLILITRMDGSGPTLQRANCPSFALVIAVLAVDGAATSMAKLGVFGEATSWSTVARVWAFSLGVTAMNLLAYLGMHNSEWFDNIMHGKGPRERSREDFGKLAETQFFLTSLVR</sequence>
<dbReference type="InterPro" id="IPR023214">
    <property type="entry name" value="HAD_sf"/>
</dbReference>
<dbReference type="FunFam" id="3.40.50.1000:FF:000008">
    <property type="entry name" value="Plasma membrane ATPase"/>
    <property type="match status" value="1"/>
</dbReference>
<evidence type="ECO:0000313" key="16">
    <source>
        <dbReference type="Proteomes" id="UP001153461"/>
    </source>
</evidence>
<dbReference type="NCBIfam" id="TIGR01494">
    <property type="entry name" value="ATPase_P-type"/>
    <property type="match status" value="2"/>
</dbReference>
<evidence type="ECO:0000256" key="7">
    <source>
        <dbReference type="ARBA" id="ARBA00022840"/>
    </source>
</evidence>
<dbReference type="Gene3D" id="3.40.1110.10">
    <property type="entry name" value="Calcium-transporting ATPase, cytoplasmic domain N"/>
    <property type="match status" value="1"/>
</dbReference>
<organism evidence="15 16">
    <name type="scientific">Penicillium nalgiovense</name>
    <dbReference type="NCBI Taxonomy" id="60175"/>
    <lineage>
        <taxon>Eukaryota</taxon>
        <taxon>Fungi</taxon>
        <taxon>Dikarya</taxon>
        <taxon>Ascomycota</taxon>
        <taxon>Pezizomycotina</taxon>
        <taxon>Eurotiomycetes</taxon>
        <taxon>Eurotiomycetidae</taxon>
        <taxon>Eurotiales</taxon>
        <taxon>Aspergillaceae</taxon>
        <taxon>Penicillium</taxon>
    </lineage>
</organism>
<dbReference type="InterPro" id="IPR004014">
    <property type="entry name" value="ATPase_P-typ_cation-transptr_N"/>
</dbReference>
<comment type="similarity">
    <text evidence="3">Belongs to the cation transport ATPase (P-type) (TC 3.A.3) family. Type IIIA subfamily.</text>
</comment>
<dbReference type="Pfam" id="PF00690">
    <property type="entry name" value="Cation_ATPase_N"/>
    <property type="match status" value="1"/>
</dbReference>
<dbReference type="SMART" id="SM00831">
    <property type="entry name" value="Cation_ATPase_N"/>
    <property type="match status" value="1"/>
</dbReference>
<keyword evidence="10 12" id="KW-0472">Membrane</keyword>
<protein>
    <recommendedName>
        <fullName evidence="4">P-type H(+)-exporting transporter</fullName>
        <ecNumber evidence="4">7.1.2.1</ecNumber>
    </recommendedName>
</protein>
<comment type="subcellular location">
    <subcellularLocation>
        <location evidence="2">Membrane</location>
        <topology evidence="2">Multi-pass membrane protein</topology>
    </subcellularLocation>
</comment>
<feature type="transmembrane region" description="Helical" evidence="12">
    <location>
        <begin position="985"/>
        <end position="1005"/>
    </location>
</feature>
<feature type="region of interest" description="Disordered" evidence="11">
    <location>
        <begin position="68"/>
        <end position="141"/>
    </location>
</feature>
<feature type="compositionally biased region" description="Polar residues" evidence="11">
    <location>
        <begin position="284"/>
        <end position="300"/>
    </location>
</feature>
<dbReference type="InterPro" id="IPR023298">
    <property type="entry name" value="ATPase_P-typ_TM_dom_sf"/>
</dbReference>
<evidence type="ECO:0000256" key="11">
    <source>
        <dbReference type="SAM" id="MobiDB-lite"/>
    </source>
</evidence>
<dbReference type="GO" id="GO:0005524">
    <property type="term" value="F:ATP binding"/>
    <property type="evidence" value="ECO:0007669"/>
    <property type="project" value="UniProtKB-KW"/>
</dbReference>
<dbReference type="FunFam" id="3.40.1110.10:FF:000005">
    <property type="entry name" value="Plasma membrane ATPase"/>
    <property type="match status" value="1"/>
</dbReference>
<dbReference type="AlphaFoldDB" id="A0A9W4HLW2"/>
<dbReference type="Gene3D" id="1.20.1110.10">
    <property type="entry name" value="Calcium-transporting ATPase, transmembrane domain"/>
    <property type="match status" value="1"/>
</dbReference>
<dbReference type="InterPro" id="IPR059000">
    <property type="entry name" value="ATPase_P-type_domA"/>
</dbReference>
<keyword evidence="6" id="KW-0547">Nucleotide-binding</keyword>
<dbReference type="GO" id="GO:0120029">
    <property type="term" value="P:proton export across plasma membrane"/>
    <property type="evidence" value="ECO:0007669"/>
    <property type="project" value="InterPro"/>
</dbReference>
<feature type="transmembrane region" description="Helical" evidence="12">
    <location>
        <begin position="1117"/>
        <end position="1136"/>
    </location>
</feature>
<feature type="transmembrane region" description="Helical" evidence="12">
    <location>
        <begin position="586"/>
        <end position="607"/>
    </location>
</feature>
<dbReference type="InterPro" id="IPR008250">
    <property type="entry name" value="ATPase_P-typ_transduc_dom_A_sf"/>
</dbReference>
<feature type="compositionally biased region" description="Low complexity" evidence="11">
    <location>
        <begin position="114"/>
        <end position="130"/>
    </location>
</feature>
<dbReference type="PRINTS" id="PR00119">
    <property type="entry name" value="CATATPASE"/>
</dbReference>
<dbReference type="PRINTS" id="PR00120">
    <property type="entry name" value="HATPASE"/>
</dbReference>
<dbReference type="InterPro" id="IPR023299">
    <property type="entry name" value="ATPase_P-typ_cyto_dom_N"/>
</dbReference>
<dbReference type="InterPro" id="IPR018303">
    <property type="entry name" value="ATPase_P-typ_P_site"/>
</dbReference>
<dbReference type="Gene3D" id="3.40.50.1000">
    <property type="entry name" value="HAD superfamily/HAD-like"/>
    <property type="match status" value="1"/>
</dbReference>
<feature type="domain" description="Cation-transporting P-type ATPase N-terminal" evidence="14">
    <location>
        <begin position="363"/>
        <end position="432"/>
    </location>
</feature>
<dbReference type="Gene3D" id="2.70.150.10">
    <property type="entry name" value="Calcium-transporting ATPase, cytoplasmic transduction domain A"/>
    <property type="match status" value="1"/>
</dbReference>
<feature type="transmembrane region" description="Helical" evidence="12">
    <location>
        <begin position="1156"/>
        <end position="1174"/>
    </location>
</feature>
<dbReference type="PROSITE" id="PS51257">
    <property type="entry name" value="PROKAR_LIPOPROTEIN"/>
    <property type="match status" value="1"/>
</dbReference>
<evidence type="ECO:0000256" key="2">
    <source>
        <dbReference type="ARBA" id="ARBA00004141"/>
    </source>
</evidence>
<keyword evidence="9 12" id="KW-1133">Transmembrane helix</keyword>
<feature type="chain" id="PRO_5040833397" description="P-type H(+)-exporting transporter" evidence="13">
    <location>
        <begin position="17"/>
        <end position="1212"/>
    </location>
</feature>
<evidence type="ECO:0000256" key="8">
    <source>
        <dbReference type="ARBA" id="ARBA00022967"/>
    </source>
</evidence>
<evidence type="ECO:0000256" key="13">
    <source>
        <dbReference type="SAM" id="SignalP"/>
    </source>
</evidence>
<dbReference type="Pfam" id="PF00122">
    <property type="entry name" value="E1-E2_ATPase"/>
    <property type="match status" value="1"/>
</dbReference>
<evidence type="ECO:0000256" key="1">
    <source>
        <dbReference type="ARBA" id="ARBA00003417"/>
    </source>
</evidence>
<dbReference type="SFLD" id="SFLDG00002">
    <property type="entry name" value="C1.7:_P-type_atpase_like"/>
    <property type="match status" value="1"/>
</dbReference>
<evidence type="ECO:0000313" key="15">
    <source>
        <dbReference type="EMBL" id="CAG8055387.1"/>
    </source>
</evidence>
<feature type="transmembrane region" description="Helical" evidence="12">
    <location>
        <begin position="1052"/>
        <end position="1074"/>
    </location>
</feature>
<dbReference type="CDD" id="cd02076">
    <property type="entry name" value="P-type_ATPase_H"/>
    <property type="match status" value="1"/>
</dbReference>
<dbReference type="SUPFAM" id="SSF56784">
    <property type="entry name" value="HAD-like"/>
    <property type="match status" value="1"/>
</dbReference>
<dbReference type="SUPFAM" id="SSF81665">
    <property type="entry name" value="Calcium ATPase, transmembrane domain M"/>
    <property type="match status" value="1"/>
</dbReference>
<proteinExistence type="inferred from homology"/>
<reference evidence="15" key="1">
    <citation type="submission" date="2021-07" db="EMBL/GenBank/DDBJ databases">
        <authorList>
            <person name="Branca A.L. A."/>
        </authorList>
    </citation>
    <scope>NUCLEOTIDE SEQUENCE</scope>
</reference>
<dbReference type="GO" id="GO:0016020">
    <property type="term" value="C:membrane"/>
    <property type="evidence" value="ECO:0007669"/>
    <property type="project" value="UniProtKB-SubCell"/>
</dbReference>
<keyword evidence="5 12" id="KW-0812">Transmembrane</keyword>
<dbReference type="SFLD" id="SFLDF00027">
    <property type="entry name" value="p-type_atpase"/>
    <property type="match status" value="1"/>
</dbReference>
<keyword evidence="7" id="KW-0067">ATP-binding</keyword>
<feature type="transmembrane region" description="Helical" evidence="12">
    <location>
        <begin position="619"/>
        <end position="646"/>
    </location>
</feature>
<dbReference type="NCBIfam" id="TIGR01647">
    <property type="entry name" value="ATPase-IIIA_H"/>
    <property type="match status" value="1"/>
</dbReference>
<dbReference type="InterPro" id="IPR001757">
    <property type="entry name" value="P_typ_ATPase"/>
</dbReference>
<dbReference type="EC" id="7.1.2.1" evidence="4"/>
<dbReference type="OrthoDB" id="116380at2759"/>
<dbReference type="InterPro" id="IPR006534">
    <property type="entry name" value="P-type_ATPase_IIIA"/>
</dbReference>
<evidence type="ECO:0000259" key="14">
    <source>
        <dbReference type="SMART" id="SM00831"/>
    </source>
</evidence>
<dbReference type="Pfam" id="PF00702">
    <property type="entry name" value="Hydrolase"/>
    <property type="match status" value="1"/>
</dbReference>
<evidence type="ECO:0000256" key="10">
    <source>
        <dbReference type="ARBA" id="ARBA00023136"/>
    </source>
</evidence>
<evidence type="ECO:0000256" key="6">
    <source>
        <dbReference type="ARBA" id="ARBA00022741"/>
    </source>
</evidence>
<feature type="compositionally biased region" description="Basic and acidic residues" evidence="11">
    <location>
        <begin position="230"/>
        <end position="242"/>
    </location>
</feature>
<comment type="caution">
    <text evidence="15">The sequence shown here is derived from an EMBL/GenBank/DDBJ whole genome shotgun (WGS) entry which is preliminary data.</text>
</comment>
<feature type="transmembrane region" description="Helical" evidence="12">
    <location>
        <begin position="1011"/>
        <end position="1031"/>
    </location>
</feature>
<evidence type="ECO:0000256" key="12">
    <source>
        <dbReference type="SAM" id="Phobius"/>
    </source>
</evidence>
<dbReference type="SFLD" id="SFLDS00003">
    <property type="entry name" value="Haloacid_Dehalogenase"/>
    <property type="match status" value="1"/>
</dbReference>
<feature type="region of interest" description="Disordered" evidence="11">
    <location>
        <begin position="191"/>
        <end position="336"/>
    </location>
</feature>
<evidence type="ECO:0000256" key="4">
    <source>
        <dbReference type="ARBA" id="ARBA00012476"/>
    </source>
</evidence>
<dbReference type="GO" id="GO:0008553">
    <property type="term" value="F:P-type proton-exporting transporter activity"/>
    <property type="evidence" value="ECO:0007669"/>
    <property type="project" value="UniProtKB-EC"/>
</dbReference>
<dbReference type="GO" id="GO:0016887">
    <property type="term" value="F:ATP hydrolysis activity"/>
    <property type="evidence" value="ECO:0007669"/>
    <property type="project" value="InterPro"/>
</dbReference>
<dbReference type="EMBL" id="CAJVNV010000111">
    <property type="protein sequence ID" value="CAG8055387.1"/>
    <property type="molecule type" value="Genomic_DNA"/>
</dbReference>
<dbReference type="Proteomes" id="UP001153461">
    <property type="component" value="Unassembled WGS sequence"/>
</dbReference>
<dbReference type="PANTHER" id="PTHR42861">
    <property type="entry name" value="CALCIUM-TRANSPORTING ATPASE"/>
    <property type="match status" value="1"/>
</dbReference>
<evidence type="ECO:0000256" key="9">
    <source>
        <dbReference type="ARBA" id="ARBA00022989"/>
    </source>
</evidence>
<name>A0A9W4HLW2_PENNA</name>
<feature type="compositionally biased region" description="Basic and acidic residues" evidence="11">
    <location>
        <begin position="206"/>
        <end position="216"/>
    </location>
</feature>
<keyword evidence="13" id="KW-0732">Signal</keyword>
<keyword evidence="8" id="KW-1278">Translocase</keyword>
<dbReference type="InterPro" id="IPR036412">
    <property type="entry name" value="HAD-like_sf"/>
</dbReference>
<feature type="transmembrane region" description="Helical" evidence="12">
    <location>
        <begin position="433"/>
        <end position="452"/>
    </location>
</feature>
<dbReference type="PROSITE" id="PS00154">
    <property type="entry name" value="ATPASE_E1_E2"/>
    <property type="match status" value="1"/>
</dbReference>